<sequence>MGDLLITYPNMPELSPKQPDLITNVVAAMMEKLRVDREFLWVELLEFCSSAVVALLVAELGLQHRAYLSCPWVLQPSFLTSTTMYYVFDAFFGIFIFYNILE</sequence>
<name>A0ABD1TPI5_9LAMI</name>
<evidence type="ECO:0000256" key="1">
    <source>
        <dbReference type="SAM" id="Phobius"/>
    </source>
</evidence>
<accession>A0ABD1TPI5</accession>
<protein>
    <submittedName>
        <fullName evidence="2">Uncharacterized protein</fullName>
    </submittedName>
</protein>
<dbReference type="EMBL" id="JBFOLJ010000008">
    <property type="protein sequence ID" value="KAL2514458.1"/>
    <property type="molecule type" value="Genomic_DNA"/>
</dbReference>
<proteinExistence type="predicted"/>
<evidence type="ECO:0000313" key="2">
    <source>
        <dbReference type="EMBL" id="KAL2514458.1"/>
    </source>
</evidence>
<comment type="caution">
    <text evidence="2">The sequence shown here is derived from an EMBL/GenBank/DDBJ whole genome shotgun (WGS) entry which is preliminary data.</text>
</comment>
<keyword evidence="1" id="KW-1133">Transmembrane helix</keyword>
<evidence type="ECO:0000313" key="3">
    <source>
        <dbReference type="Proteomes" id="UP001604277"/>
    </source>
</evidence>
<dbReference type="AlphaFoldDB" id="A0ABD1TPI5"/>
<feature type="transmembrane region" description="Helical" evidence="1">
    <location>
        <begin position="39"/>
        <end position="58"/>
    </location>
</feature>
<keyword evidence="1" id="KW-0812">Transmembrane</keyword>
<dbReference type="Proteomes" id="UP001604277">
    <property type="component" value="Unassembled WGS sequence"/>
</dbReference>
<organism evidence="2 3">
    <name type="scientific">Forsythia ovata</name>
    <dbReference type="NCBI Taxonomy" id="205694"/>
    <lineage>
        <taxon>Eukaryota</taxon>
        <taxon>Viridiplantae</taxon>
        <taxon>Streptophyta</taxon>
        <taxon>Embryophyta</taxon>
        <taxon>Tracheophyta</taxon>
        <taxon>Spermatophyta</taxon>
        <taxon>Magnoliopsida</taxon>
        <taxon>eudicotyledons</taxon>
        <taxon>Gunneridae</taxon>
        <taxon>Pentapetalae</taxon>
        <taxon>asterids</taxon>
        <taxon>lamiids</taxon>
        <taxon>Lamiales</taxon>
        <taxon>Oleaceae</taxon>
        <taxon>Forsythieae</taxon>
        <taxon>Forsythia</taxon>
    </lineage>
</organism>
<reference evidence="3" key="1">
    <citation type="submission" date="2024-07" db="EMBL/GenBank/DDBJ databases">
        <title>Two chromosome-level genome assemblies of Korean endemic species Abeliophyllum distichum and Forsythia ovata (Oleaceae).</title>
        <authorList>
            <person name="Jang H."/>
        </authorList>
    </citation>
    <scope>NUCLEOTIDE SEQUENCE [LARGE SCALE GENOMIC DNA]</scope>
</reference>
<keyword evidence="3" id="KW-1185">Reference proteome</keyword>
<keyword evidence="1" id="KW-0472">Membrane</keyword>
<feature type="transmembrane region" description="Helical" evidence="1">
    <location>
        <begin position="78"/>
        <end position="101"/>
    </location>
</feature>
<gene>
    <name evidence="2" type="ORF">Fot_28429</name>
</gene>